<sequence>MIGGIDINALTLEQYFRMIDENHASGMNKTSEYPYYIDDAKIETYYDLPPLLPCFTPIQPYTQCKNESYKIKLDEENNYMSDEESVMSEQGTTDNTNAPDAPKLEPHDEGMSSDDDVDEWFVTEMEEHTKGGKQGRHND</sequence>
<proteinExistence type="predicted"/>
<dbReference type="EMBL" id="BKCJ010380964">
    <property type="protein sequence ID" value="GFA17735.1"/>
    <property type="molecule type" value="Genomic_DNA"/>
</dbReference>
<feature type="compositionally biased region" description="Acidic residues" evidence="1">
    <location>
        <begin position="111"/>
        <end position="121"/>
    </location>
</feature>
<reference evidence="2" key="1">
    <citation type="journal article" date="2019" name="Sci. Rep.">
        <title>Draft genome of Tanacetum cinerariifolium, the natural source of mosquito coil.</title>
        <authorList>
            <person name="Yamashiro T."/>
            <person name="Shiraishi A."/>
            <person name="Satake H."/>
            <person name="Nakayama K."/>
        </authorList>
    </citation>
    <scope>NUCLEOTIDE SEQUENCE</scope>
</reference>
<gene>
    <name evidence="2" type="ORF">Tci_589707</name>
</gene>
<feature type="compositionally biased region" description="Polar residues" evidence="1">
    <location>
        <begin position="87"/>
        <end position="98"/>
    </location>
</feature>
<evidence type="ECO:0000313" key="2">
    <source>
        <dbReference type="EMBL" id="GFA17735.1"/>
    </source>
</evidence>
<feature type="region of interest" description="Disordered" evidence="1">
    <location>
        <begin position="75"/>
        <end position="139"/>
    </location>
</feature>
<protein>
    <submittedName>
        <fullName evidence="2">Uncharacterized protein</fullName>
    </submittedName>
</protein>
<accession>A0A699J892</accession>
<organism evidence="2">
    <name type="scientific">Tanacetum cinerariifolium</name>
    <name type="common">Dalmatian daisy</name>
    <name type="synonym">Chrysanthemum cinerariifolium</name>
    <dbReference type="NCBI Taxonomy" id="118510"/>
    <lineage>
        <taxon>Eukaryota</taxon>
        <taxon>Viridiplantae</taxon>
        <taxon>Streptophyta</taxon>
        <taxon>Embryophyta</taxon>
        <taxon>Tracheophyta</taxon>
        <taxon>Spermatophyta</taxon>
        <taxon>Magnoliopsida</taxon>
        <taxon>eudicotyledons</taxon>
        <taxon>Gunneridae</taxon>
        <taxon>Pentapetalae</taxon>
        <taxon>asterids</taxon>
        <taxon>campanulids</taxon>
        <taxon>Asterales</taxon>
        <taxon>Asteraceae</taxon>
        <taxon>Asteroideae</taxon>
        <taxon>Anthemideae</taxon>
        <taxon>Anthemidinae</taxon>
        <taxon>Tanacetum</taxon>
    </lineage>
</organism>
<name>A0A699J892_TANCI</name>
<feature type="compositionally biased region" description="Basic and acidic residues" evidence="1">
    <location>
        <begin position="125"/>
        <end position="139"/>
    </location>
</feature>
<dbReference type="AlphaFoldDB" id="A0A699J892"/>
<comment type="caution">
    <text evidence="2">The sequence shown here is derived from an EMBL/GenBank/DDBJ whole genome shotgun (WGS) entry which is preliminary data.</text>
</comment>
<evidence type="ECO:0000256" key="1">
    <source>
        <dbReference type="SAM" id="MobiDB-lite"/>
    </source>
</evidence>